<dbReference type="RefSeq" id="WP_345071855.1">
    <property type="nucleotide sequence ID" value="NZ_BAABDJ010000007.1"/>
</dbReference>
<sequence>MATPLPLARRHRLVLLAVAAQVLFLLSVAAAGYATTAWGRTITLRTAPVDPRDLLYGDYVRLNYTISQVPIRLWREAGRAARTNEPVYVVLQPARGAYEATAVFAREPAVEPRQIVLRGWVTNSWRQGLRIRYGLERYYVPEGEGRKLERQAALLVHVSIAPWGQARITEVVSAPK</sequence>
<organism evidence="1 2">
    <name type="scientific">Hymenobacter fastidiosus</name>
    <dbReference type="NCBI Taxonomy" id="486264"/>
    <lineage>
        <taxon>Bacteria</taxon>
        <taxon>Pseudomonadati</taxon>
        <taxon>Bacteroidota</taxon>
        <taxon>Cytophagia</taxon>
        <taxon>Cytophagales</taxon>
        <taxon>Hymenobacteraceae</taxon>
        <taxon>Hymenobacter</taxon>
    </lineage>
</organism>
<protein>
    <submittedName>
        <fullName evidence="1">GDYXXLXY domain-containing protein</fullName>
    </submittedName>
</protein>
<proteinExistence type="predicted"/>
<dbReference type="InterPro" id="IPR025833">
    <property type="entry name" value="GDYXXLXY"/>
</dbReference>
<evidence type="ECO:0000313" key="2">
    <source>
        <dbReference type="Proteomes" id="UP001500567"/>
    </source>
</evidence>
<keyword evidence="2" id="KW-1185">Reference proteome</keyword>
<gene>
    <name evidence="1" type="ORF">GCM10022408_13460</name>
</gene>
<dbReference type="Pfam" id="PF14345">
    <property type="entry name" value="GDYXXLXY"/>
    <property type="match status" value="1"/>
</dbReference>
<reference evidence="2" key="1">
    <citation type="journal article" date="2019" name="Int. J. Syst. Evol. Microbiol.">
        <title>The Global Catalogue of Microorganisms (GCM) 10K type strain sequencing project: providing services to taxonomists for standard genome sequencing and annotation.</title>
        <authorList>
            <consortium name="The Broad Institute Genomics Platform"/>
            <consortium name="The Broad Institute Genome Sequencing Center for Infectious Disease"/>
            <person name="Wu L."/>
            <person name="Ma J."/>
        </authorList>
    </citation>
    <scope>NUCLEOTIDE SEQUENCE [LARGE SCALE GENOMIC DNA]</scope>
    <source>
        <strain evidence="2">JCM 17224</strain>
    </source>
</reference>
<accession>A0ABP7RWG2</accession>
<comment type="caution">
    <text evidence="1">The sequence shown here is derived from an EMBL/GenBank/DDBJ whole genome shotgun (WGS) entry which is preliminary data.</text>
</comment>
<evidence type="ECO:0000313" key="1">
    <source>
        <dbReference type="EMBL" id="GAA4003240.1"/>
    </source>
</evidence>
<name>A0ABP7RWG2_9BACT</name>
<dbReference type="EMBL" id="BAABDJ010000007">
    <property type="protein sequence ID" value="GAA4003240.1"/>
    <property type="molecule type" value="Genomic_DNA"/>
</dbReference>
<dbReference type="Proteomes" id="UP001500567">
    <property type="component" value="Unassembled WGS sequence"/>
</dbReference>